<evidence type="ECO:0000256" key="1">
    <source>
        <dbReference type="SAM" id="MobiDB-lite"/>
    </source>
</evidence>
<name>A0AAP0RKM1_LIQFO</name>
<proteinExistence type="predicted"/>
<reference evidence="2 3" key="1">
    <citation type="journal article" date="2024" name="Plant J.">
        <title>Genome sequences and population genomics reveal climatic adaptation and genomic divergence between two closely related sweetgum species.</title>
        <authorList>
            <person name="Xu W.Q."/>
            <person name="Ren C.Q."/>
            <person name="Zhang X.Y."/>
            <person name="Comes H.P."/>
            <person name="Liu X.H."/>
            <person name="Li Y.G."/>
            <person name="Kettle C.J."/>
            <person name="Jalonen R."/>
            <person name="Gaisberger H."/>
            <person name="Ma Y.Z."/>
            <person name="Qiu Y.X."/>
        </authorList>
    </citation>
    <scope>NUCLEOTIDE SEQUENCE [LARGE SCALE GENOMIC DNA]</scope>
    <source>
        <strain evidence="2">Hangzhou</strain>
    </source>
</reference>
<keyword evidence="3" id="KW-1185">Reference proteome</keyword>
<gene>
    <name evidence="2" type="ORF">L1049_028474</name>
</gene>
<sequence length="107" mass="11985">MGLEDEKSEAFRLISIVENHFPSFPYSELADIEGSSLEVEISSVKELSANGKHPWKAFLNDQTGGRKRPRSANYDGNIVEKSPIHKGKSEKLDLNCQCHNETNPGRE</sequence>
<dbReference type="EMBL" id="JBBPBK010000009">
    <property type="protein sequence ID" value="KAK9278893.1"/>
    <property type="molecule type" value="Genomic_DNA"/>
</dbReference>
<accession>A0AAP0RKM1</accession>
<evidence type="ECO:0000313" key="2">
    <source>
        <dbReference type="EMBL" id="KAK9278893.1"/>
    </source>
</evidence>
<comment type="caution">
    <text evidence="2">The sequence shown here is derived from an EMBL/GenBank/DDBJ whole genome shotgun (WGS) entry which is preliminary data.</text>
</comment>
<organism evidence="2 3">
    <name type="scientific">Liquidambar formosana</name>
    <name type="common">Formosan gum</name>
    <dbReference type="NCBI Taxonomy" id="63359"/>
    <lineage>
        <taxon>Eukaryota</taxon>
        <taxon>Viridiplantae</taxon>
        <taxon>Streptophyta</taxon>
        <taxon>Embryophyta</taxon>
        <taxon>Tracheophyta</taxon>
        <taxon>Spermatophyta</taxon>
        <taxon>Magnoliopsida</taxon>
        <taxon>eudicotyledons</taxon>
        <taxon>Gunneridae</taxon>
        <taxon>Pentapetalae</taxon>
        <taxon>Saxifragales</taxon>
        <taxon>Altingiaceae</taxon>
        <taxon>Liquidambar</taxon>
    </lineage>
</organism>
<dbReference type="Proteomes" id="UP001415857">
    <property type="component" value="Unassembled WGS sequence"/>
</dbReference>
<protein>
    <submittedName>
        <fullName evidence="2">Uncharacterized protein</fullName>
    </submittedName>
</protein>
<evidence type="ECO:0000313" key="3">
    <source>
        <dbReference type="Proteomes" id="UP001415857"/>
    </source>
</evidence>
<feature type="region of interest" description="Disordered" evidence="1">
    <location>
        <begin position="55"/>
        <end position="86"/>
    </location>
</feature>
<dbReference type="AlphaFoldDB" id="A0AAP0RKM1"/>